<keyword evidence="6" id="KW-1185">Reference proteome</keyword>
<feature type="chain" id="PRO_5042223657" description="LRRNT domain-containing protein" evidence="3">
    <location>
        <begin position="32"/>
        <end position="98"/>
    </location>
</feature>
<dbReference type="EMBL" id="JAODUO010000347">
    <property type="protein sequence ID" value="KAK2182580.1"/>
    <property type="molecule type" value="Genomic_DNA"/>
</dbReference>
<dbReference type="InterPro" id="IPR000372">
    <property type="entry name" value="LRRNT"/>
</dbReference>
<keyword evidence="2 3" id="KW-0732">Signal</keyword>
<keyword evidence="1" id="KW-0433">Leucine-rich repeat</keyword>
<feature type="domain" description="LRRNT" evidence="4">
    <location>
        <begin position="33"/>
        <end position="65"/>
    </location>
</feature>
<organism evidence="5 6">
    <name type="scientific">Ridgeia piscesae</name>
    <name type="common">Tubeworm</name>
    <dbReference type="NCBI Taxonomy" id="27915"/>
    <lineage>
        <taxon>Eukaryota</taxon>
        <taxon>Metazoa</taxon>
        <taxon>Spiralia</taxon>
        <taxon>Lophotrochozoa</taxon>
        <taxon>Annelida</taxon>
        <taxon>Polychaeta</taxon>
        <taxon>Sedentaria</taxon>
        <taxon>Canalipalpata</taxon>
        <taxon>Sabellida</taxon>
        <taxon>Siboglinidae</taxon>
        <taxon>Ridgeia</taxon>
    </lineage>
</organism>
<feature type="signal peptide" evidence="3">
    <location>
        <begin position="1"/>
        <end position="31"/>
    </location>
</feature>
<reference evidence="5" key="1">
    <citation type="journal article" date="2023" name="Mol. Biol. Evol.">
        <title>Third-Generation Sequencing Reveals the Adaptive Role of the Epigenome in Three Deep-Sea Polychaetes.</title>
        <authorList>
            <person name="Perez M."/>
            <person name="Aroh O."/>
            <person name="Sun Y."/>
            <person name="Lan Y."/>
            <person name="Juniper S.K."/>
            <person name="Young C.R."/>
            <person name="Angers B."/>
            <person name="Qian P.Y."/>
        </authorList>
    </citation>
    <scope>NUCLEOTIDE SEQUENCE</scope>
    <source>
        <strain evidence="5">R07B-5</strain>
    </source>
</reference>
<comment type="caution">
    <text evidence="5">The sequence shown here is derived from an EMBL/GenBank/DDBJ whole genome shotgun (WGS) entry which is preliminary data.</text>
</comment>
<dbReference type="Pfam" id="PF01462">
    <property type="entry name" value="LRRNT"/>
    <property type="match status" value="1"/>
</dbReference>
<evidence type="ECO:0000313" key="5">
    <source>
        <dbReference type="EMBL" id="KAK2182580.1"/>
    </source>
</evidence>
<evidence type="ECO:0000256" key="3">
    <source>
        <dbReference type="SAM" id="SignalP"/>
    </source>
</evidence>
<gene>
    <name evidence="5" type="ORF">NP493_346g00001</name>
</gene>
<evidence type="ECO:0000256" key="2">
    <source>
        <dbReference type="ARBA" id="ARBA00022729"/>
    </source>
</evidence>
<sequence>MARRHRRGVTVTVVPMTLLLLLTVMAVSANAGHCPSRCVCQGTSIDCSFRGLSRVPWRPAEDDRETVSTKTTMITPESTFTVASQMLQCIHVTNPTGR</sequence>
<protein>
    <recommendedName>
        <fullName evidence="4">LRRNT domain-containing protein</fullName>
    </recommendedName>
</protein>
<evidence type="ECO:0000259" key="4">
    <source>
        <dbReference type="SMART" id="SM00013"/>
    </source>
</evidence>
<dbReference type="SMART" id="SM00013">
    <property type="entry name" value="LRRNT"/>
    <property type="match status" value="1"/>
</dbReference>
<dbReference type="Proteomes" id="UP001209878">
    <property type="component" value="Unassembled WGS sequence"/>
</dbReference>
<evidence type="ECO:0000256" key="1">
    <source>
        <dbReference type="ARBA" id="ARBA00022614"/>
    </source>
</evidence>
<evidence type="ECO:0000313" key="6">
    <source>
        <dbReference type="Proteomes" id="UP001209878"/>
    </source>
</evidence>
<accession>A0AAD9L4N5</accession>
<name>A0AAD9L4N5_RIDPI</name>
<proteinExistence type="predicted"/>
<dbReference type="AlphaFoldDB" id="A0AAD9L4N5"/>